<dbReference type="AlphaFoldDB" id="C4J9N8"/>
<dbReference type="ExpressionAtlas" id="C4J9N8">
    <property type="expression patterns" value="baseline and differential"/>
</dbReference>
<protein>
    <submittedName>
        <fullName evidence="2">Uncharacterized protein</fullName>
    </submittedName>
</protein>
<name>C4J9N8_MAIZE</name>
<dbReference type="Gene3D" id="3.40.50.150">
    <property type="entry name" value="Vaccinia Virus protein VP39"/>
    <property type="match status" value="1"/>
</dbReference>
<feature type="signal peptide" evidence="1">
    <location>
        <begin position="1"/>
        <end position="16"/>
    </location>
</feature>
<proteinExistence type="evidence at transcript level"/>
<feature type="chain" id="PRO_5009950761" evidence="1">
    <location>
        <begin position="17"/>
        <end position="107"/>
    </location>
</feature>
<reference evidence="2" key="1">
    <citation type="journal article" date="2009" name="PLoS Genet.">
        <title>Sequencing, mapping, and analysis of 27,455 maize full-length cDNAs.</title>
        <authorList>
            <person name="Soderlund C."/>
            <person name="Descour A."/>
            <person name="Kudrna D."/>
            <person name="Bomhoff M."/>
            <person name="Boyd L."/>
            <person name="Currie J."/>
            <person name="Angelova A."/>
            <person name="Collura K."/>
            <person name="Wissotski M."/>
            <person name="Ashley E."/>
            <person name="Morrow D."/>
            <person name="Fernandes J."/>
            <person name="Walbot V."/>
            <person name="Yu Y."/>
        </authorList>
    </citation>
    <scope>NUCLEOTIDE SEQUENCE</scope>
    <source>
        <strain evidence="2">B73</strain>
    </source>
</reference>
<dbReference type="InterPro" id="IPR029063">
    <property type="entry name" value="SAM-dependent_MTases_sf"/>
</dbReference>
<dbReference type="EMBL" id="BT087535">
    <property type="protein sequence ID" value="ACR37888.1"/>
    <property type="molecule type" value="mRNA"/>
</dbReference>
<evidence type="ECO:0000313" key="2">
    <source>
        <dbReference type="EMBL" id="ACR37888.1"/>
    </source>
</evidence>
<accession>C4J9N8</accession>
<evidence type="ECO:0000256" key="1">
    <source>
        <dbReference type="SAM" id="SignalP"/>
    </source>
</evidence>
<sequence>MNLLLCSAFFPYGAYLFSLQNVCSKFCSGVIGFLLCAKDGPPVNFLTPVNPIEEVEGATKAGREIRFYNSEVSFLQSIAYDFLCQYFFFDSACAALCPSMQKFILTP</sequence>
<organism evidence="2">
    <name type="scientific">Zea mays</name>
    <name type="common">Maize</name>
    <dbReference type="NCBI Taxonomy" id="4577"/>
    <lineage>
        <taxon>Eukaryota</taxon>
        <taxon>Viridiplantae</taxon>
        <taxon>Streptophyta</taxon>
        <taxon>Embryophyta</taxon>
        <taxon>Tracheophyta</taxon>
        <taxon>Spermatophyta</taxon>
        <taxon>Magnoliopsida</taxon>
        <taxon>Liliopsida</taxon>
        <taxon>Poales</taxon>
        <taxon>Poaceae</taxon>
        <taxon>PACMAD clade</taxon>
        <taxon>Panicoideae</taxon>
        <taxon>Andropogonodae</taxon>
        <taxon>Andropogoneae</taxon>
        <taxon>Tripsacinae</taxon>
        <taxon>Zea</taxon>
    </lineage>
</organism>
<dbReference type="HOGENOM" id="CLU_2213766_0_0_1"/>
<keyword evidence="1" id="KW-0732">Signal</keyword>